<feature type="region of interest" description="Disordered" evidence="1">
    <location>
        <begin position="332"/>
        <end position="354"/>
    </location>
</feature>
<dbReference type="Pfam" id="PF13687">
    <property type="entry name" value="DUF4153"/>
    <property type="match status" value="1"/>
</dbReference>
<evidence type="ECO:0000256" key="1">
    <source>
        <dbReference type="SAM" id="MobiDB-lite"/>
    </source>
</evidence>
<feature type="transmembrane region" description="Helical" evidence="2">
    <location>
        <begin position="166"/>
        <end position="188"/>
    </location>
</feature>
<feature type="transmembrane region" description="Helical" evidence="2">
    <location>
        <begin position="208"/>
        <end position="228"/>
    </location>
</feature>
<accession>A0A5M3WBS0</accession>
<proteinExistence type="predicted"/>
<comment type="caution">
    <text evidence="3">The sequence shown here is derived from an EMBL/GenBank/DDBJ whole genome shotgun (WGS) entry which is preliminary data.</text>
</comment>
<keyword evidence="4" id="KW-1185">Reference proteome</keyword>
<sequence>MKRRQVVPVLVSLGVTAVLLLVFGLLFTAADPVFSQFAHDLLQAPGWAETLPVRIFLFVVFGVVVSAAVLVALRPVAETEIPYPRVSIGRMLWVIPLAGLNLLFAAFVAVQITVLFGGNERVLKTAGLTYAEYARSGFFELVTVSFIVLAIVALCWALLNPATHRWLLASLLGLLCAFTLVILVSALQRLGLYLDAYGLTRLRATVGVTIWWLGAVFVLVLIAGAVRLARRSTTWLPRTFVAITAVTLLAFALWNPDAQIAETQQAARTVDRLDYRYLSSLGVEAVPALDRLPEPIRSCVLDRIVRAHSLDRPDPWNGWNWARDQARTTLASHPVLQPPQCPVSPDRSYIPNPD</sequence>
<keyword evidence="2" id="KW-0472">Membrane</keyword>
<keyword evidence="2" id="KW-1133">Transmembrane helix</keyword>
<feature type="transmembrane region" description="Helical" evidence="2">
    <location>
        <begin position="138"/>
        <end position="159"/>
    </location>
</feature>
<evidence type="ECO:0000313" key="4">
    <source>
        <dbReference type="Proteomes" id="UP000334990"/>
    </source>
</evidence>
<gene>
    <name evidence="3" type="ORF">Acor_84730</name>
</gene>
<dbReference type="AlphaFoldDB" id="A0A5M3WBS0"/>
<feature type="transmembrane region" description="Helical" evidence="2">
    <location>
        <begin position="93"/>
        <end position="118"/>
    </location>
</feature>
<dbReference type="InterPro" id="IPR025291">
    <property type="entry name" value="DUF4153"/>
</dbReference>
<dbReference type="EMBL" id="BLAD01000170">
    <property type="protein sequence ID" value="GES06404.1"/>
    <property type="molecule type" value="Genomic_DNA"/>
</dbReference>
<protein>
    <submittedName>
        <fullName evidence="3">Uncharacterized protein</fullName>
    </submittedName>
</protein>
<keyword evidence="2" id="KW-0812">Transmembrane</keyword>
<reference evidence="3 4" key="1">
    <citation type="submission" date="2019-10" db="EMBL/GenBank/DDBJ databases">
        <title>Whole genome shotgun sequence of Acrocarpospora corrugata NBRC 13972.</title>
        <authorList>
            <person name="Ichikawa N."/>
            <person name="Kimura A."/>
            <person name="Kitahashi Y."/>
            <person name="Komaki H."/>
            <person name="Oguchi A."/>
        </authorList>
    </citation>
    <scope>NUCLEOTIDE SEQUENCE [LARGE SCALE GENOMIC DNA]</scope>
    <source>
        <strain evidence="3 4">NBRC 13972</strain>
    </source>
</reference>
<evidence type="ECO:0000256" key="2">
    <source>
        <dbReference type="SAM" id="Phobius"/>
    </source>
</evidence>
<evidence type="ECO:0000313" key="3">
    <source>
        <dbReference type="EMBL" id="GES06404.1"/>
    </source>
</evidence>
<feature type="transmembrane region" description="Helical" evidence="2">
    <location>
        <begin position="235"/>
        <end position="254"/>
    </location>
</feature>
<organism evidence="3 4">
    <name type="scientific">Acrocarpospora corrugata</name>
    <dbReference type="NCBI Taxonomy" id="35763"/>
    <lineage>
        <taxon>Bacteria</taxon>
        <taxon>Bacillati</taxon>
        <taxon>Actinomycetota</taxon>
        <taxon>Actinomycetes</taxon>
        <taxon>Streptosporangiales</taxon>
        <taxon>Streptosporangiaceae</taxon>
        <taxon>Acrocarpospora</taxon>
    </lineage>
</organism>
<feature type="transmembrane region" description="Helical" evidence="2">
    <location>
        <begin position="51"/>
        <end position="73"/>
    </location>
</feature>
<name>A0A5M3WBS0_9ACTN</name>
<dbReference type="Proteomes" id="UP000334990">
    <property type="component" value="Unassembled WGS sequence"/>
</dbReference>